<gene>
    <name evidence="2" type="ORF">UX27_C0027G0007</name>
</gene>
<keyword evidence="1" id="KW-1133">Transmembrane helix</keyword>
<protein>
    <submittedName>
        <fullName evidence="2">Uncharacterized protein</fullName>
    </submittedName>
</protein>
<reference evidence="2 3" key="1">
    <citation type="journal article" date="2015" name="Nature">
        <title>rRNA introns, odd ribosomes, and small enigmatic genomes across a large radiation of phyla.</title>
        <authorList>
            <person name="Brown C.T."/>
            <person name="Hug L.A."/>
            <person name="Thomas B.C."/>
            <person name="Sharon I."/>
            <person name="Castelle C.J."/>
            <person name="Singh A."/>
            <person name="Wilkins M.J."/>
            <person name="Williams K.H."/>
            <person name="Banfield J.F."/>
        </authorList>
    </citation>
    <scope>NUCLEOTIDE SEQUENCE [LARGE SCALE GENOMIC DNA]</scope>
</reference>
<dbReference type="EMBL" id="LCLO01000027">
    <property type="protein sequence ID" value="KKU17697.1"/>
    <property type="molecule type" value="Genomic_DNA"/>
</dbReference>
<dbReference type="Proteomes" id="UP000034644">
    <property type="component" value="Unassembled WGS sequence"/>
</dbReference>
<evidence type="ECO:0000256" key="1">
    <source>
        <dbReference type="SAM" id="Phobius"/>
    </source>
</evidence>
<accession>A0A0G1NBH6</accession>
<proteinExistence type="predicted"/>
<keyword evidence="1" id="KW-0812">Transmembrane</keyword>
<dbReference type="AlphaFoldDB" id="A0A0G1NBH6"/>
<keyword evidence="1" id="KW-0472">Membrane</keyword>
<sequence length="57" mass="6141">MNKKIIGVIIIIFGLVMVGGSMGSVEQYGVAAPISMSLIVIFGLALIFWDKIKTWLG</sequence>
<evidence type="ECO:0000313" key="3">
    <source>
        <dbReference type="Proteomes" id="UP000034644"/>
    </source>
</evidence>
<evidence type="ECO:0000313" key="2">
    <source>
        <dbReference type="EMBL" id="KKU17697.1"/>
    </source>
</evidence>
<name>A0A0G1NBH6_9BACT</name>
<feature type="transmembrane region" description="Helical" evidence="1">
    <location>
        <begin position="5"/>
        <end position="24"/>
    </location>
</feature>
<comment type="caution">
    <text evidence="2">The sequence shown here is derived from an EMBL/GenBank/DDBJ whole genome shotgun (WGS) entry which is preliminary data.</text>
</comment>
<feature type="transmembrane region" description="Helical" evidence="1">
    <location>
        <begin position="30"/>
        <end position="49"/>
    </location>
</feature>
<organism evidence="2 3">
    <name type="scientific">Candidatus Azambacteria bacterium GW2011_GWA2_45_90</name>
    <dbReference type="NCBI Taxonomy" id="1618614"/>
    <lineage>
        <taxon>Bacteria</taxon>
        <taxon>Candidatus Azamiibacteriota</taxon>
    </lineage>
</organism>